<sequence>VIRYGVTRCLHGPKSREFTILCASRAVKMPFYEATEHIRHRSSTIHCHSPMDRVRHCTGEMFHQRVSKDS</sequence>
<keyword evidence="2" id="KW-1185">Reference proteome</keyword>
<evidence type="ECO:0000313" key="1">
    <source>
        <dbReference type="EMBL" id="KOC59366.1"/>
    </source>
</evidence>
<feature type="non-terminal residue" evidence="1">
    <location>
        <position position="1"/>
    </location>
</feature>
<name>A0A0L7QLH0_9HYME</name>
<reference evidence="1 2" key="1">
    <citation type="submission" date="2015-07" db="EMBL/GenBank/DDBJ databases">
        <title>The genome of Habropoda laboriosa.</title>
        <authorList>
            <person name="Pan H."/>
            <person name="Kapheim K."/>
        </authorList>
    </citation>
    <scope>NUCLEOTIDE SEQUENCE [LARGE SCALE GENOMIC DNA]</scope>
    <source>
        <strain evidence="1">0110345459</strain>
    </source>
</reference>
<dbReference type="EMBL" id="KQ414933">
    <property type="protein sequence ID" value="KOC59366.1"/>
    <property type="molecule type" value="Genomic_DNA"/>
</dbReference>
<proteinExistence type="predicted"/>
<protein>
    <submittedName>
        <fullName evidence="1">Uncharacterized protein</fullName>
    </submittedName>
</protein>
<dbReference type="AlphaFoldDB" id="A0A0L7QLH0"/>
<accession>A0A0L7QLH0</accession>
<dbReference type="Proteomes" id="UP000053825">
    <property type="component" value="Unassembled WGS sequence"/>
</dbReference>
<organism evidence="1 2">
    <name type="scientific">Habropoda laboriosa</name>
    <dbReference type="NCBI Taxonomy" id="597456"/>
    <lineage>
        <taxon>Eukaryota</taxon>
        <taxon>Metazoa</taxon>
        <taxon>Ecdysozoa</taxon>
        <taxon>Arthropoda</taxon>
        <taxon>Hexapoda</taxon>
        <taxon>Insecta</taxon>
        <taxon>Pterygota</taxon>
        <taxon>Neoptera</taxon>
        <taxon>Endopterygota</taxon>
        <taxon>Hymenoptera</taxon>
        <taxon>Apocrita</taxon>
        <taxon>Aculeata</taxon>
        <taxon>Apoidea</taxon>
        <taxon>Anthophila</taxon>
        <taxon>Apidae</taxon>
        <taxon>Habropoda</taxon>
    </lineage>
</organism>
<evidence type="ECO:0000313" key="2">
    <source>
        <dbReference type="Proteomes" id="UP000053825"/>
    </source>
</evidence>
<gene>
    <name evidence="1" type="ORF">WH47_12437</name>
</gene>